<dbReference type="Proteomes" id="UP000054686">
    <property type="component" value="Unassembled WGS sequence"/>
</dbReference>
<feature type="compositionally biased region" description="Low complexity" evidence="1">
    <location>
        <begin position="108"/>
        <end position="149"/>
    </location>
</feature>
<dbReference type="EMBL" id="LLVT01000001">
    <property type="protein sequence ID" value="KSW13167.1"/>
    <property type="molecule type" value="Genomic_DNA"/>
</dbReference>
<dbReference type="RefSeq" id="WP_060565942.1">
    <property type="nucleotide sequence ID" value="NZ_CP040006.1"/>
</dbReference>
<feature type="region of interest" description="Disordered" evidence="1">
    <location>
        <begin position="1"/>
        <end position="25"/>
    </location>
</feature>
<gene>
    <name evidence="2" type="ORF">APY09_02075</name>
</gene>
<evidence type="ECO:0000313" key="2">
    <source>
        <dbReference type="EMBL" id="KSW13167.1"/>
    </source>
</evidence>
<reference evidence="2 3" key="1">
    <citation type="submission" date="2015-10" db="EMBL/GenBank/DDBJ databases">
        <title>Draft Genome of Actinomyces odontolyticus subsp. actinosynbacter strain XH001.</title>
        <authorList>
            <person name="Mclean J.S."/>
            <person name="He X."/>
        </authorList>
    </citation>
    <scope>NUCLEOTIDE SEQUENCE [LARGE SCALE GENOMIC DNA]</scope>
    <source>
        <strain evidence="2 3">XH001</strain>
    </source>
</reference>
<evidence type="ECO:0000313" key="3">
    <source>
        <dbReference type="Proteomes" id="UP000054686"/>
    </source>
</evidence>
<comment type="caution">
    <text evidence="2">The sequence shown here is derived from an EMBL/GenBank/DDBJ whole genome shotgun (WGS) entry which is preliminary data.</text>
</comment>
<evidence type="ECO:0000256" key="1">
    <source>
        <dbReference type="SAM" id="MobiDB-lite"/>
    </source>
</evidence>
<sequence length="156" mass="16334">MADVAFDSNKHAQTRQDVEQGEAAITSSSEAITRLSNGQYERFWTDEAGPQALRNAFISFLGTYGKIAATERDTLLSFGRNVDQAIEDFAAVEQATGDELKALRDSMGDPSSYTSPTPTSSTSPSSSPAGGSATSPDPATTAGTNGAPTQDAQTDF</sequence>
<accession>A0A0V8RYM5</accession>
<dbReference type="AlphaFoldDB" id="A0A0V8RYM5"/>
<feature type="compositionally biased region" description="Basic and acidic residues" evidence="1">
    <location>
        <begin position="8"/>
        <end position="18"/>
    </location>
</feature>
<feature type="region of interest" description="Disordered" evidence="1">
    <location>
        <begin position="103"/>
        <end position="156"/>
    </location>
</feature>
<dbReference type="OrthoDB" id="3260538at2"/>
<proteinExistence type="predicted"/>
<organism evidence="2 3">
    <name type="scientific">Schaalia odontolytica</name>
    <dbReference type="NCBI Taxonomy" id="1660"/>
    <lineage>
        <taxon>Bacteria</taxon>
        <taxon>Bacillati</taxon>
        <taxon>Actinomycetota</taxon>
        <taxon>Actinomycetes</taxon>
        <taxon>Actinomycetales</taxon>
        <taxon>Actinomycetaceae</taxon>
        <taxon>Schaalia</taxon>
    </lineage>
</organism>
<name>A0A0V8RYM5_9ACTO</name>
<protein>
    <submittedName>
        <fullName evidence="2">Uncharacterized protein</fullName>
    </submittedName>
</protein>